<dbReference type="GO" id="GO:0016787">
    <property type="term" value="F:hydrolase activity"/>
    <property type="evidence" value="ECO:0007669"/>
    <property type="project" value="UniProtKB-KW"/>
</dbReference>
<dbReference type="Pfam" id="PF07859">
    <property type="entry name" value="Abhydrolase_3"/>
    <property type="match status" value="1"/>
</dbReference>
<accession>A0ABZ1Z2B4</accession>
<dbReference type="PANTHER" id="PTHR48081">
    <property type="entry name" value="AB HYDROLASE SUPERFAMILY PROTEIN C4A8.06C"/>
    <property type="match status" value="1"/>
</dbReference>
<evidence type="ECO:0000259" key="2">
    <source>
        <dbReference type="Pfam" id="PF07859"/>
    </source>
</evidence>
<dbReference type="Proteomes" id="UP001432062">
    <property type="component" value="Chromosome"/>
</dbReference>
<dbReference type="RefSeq" id="WP_329414294.1">
    <property type="nucleotide sequence ID" value="NZ_CP109441.1"/>
</dbReference>
<keyword evidence="1 3" id="KW-0378">Hydrolase</keyword>
<dbReference type="PANTHER" id="PTHR48081:SF8">
    <property type="entry name" value="ALPHA_BETA HYDROLASE FOLD-3 DOMAIN-CONTAINING PROTEIN-RELATED"/>
    <property type="match status" value="1"/>
</dbReference>
<protein>
    <submittedName>
        <fullName evidence="3">Alpha/beta hydrolase</fullName>
    </submittedName>
</protein>
<evidence type="ECO:0000313" key="4">
    <source>
        <dbReference type="Proteomes" id="UP001432062"/>
    </source>
</evidence>
<evidence type="ECO:0000313" key="3">
    <source>
        <dbReference type="EMBL" id="WUV49697.1"/>
    </source>
</evidence>
<dbReference type="Gene3D" id="3.40.50.1820">
    <property type="entry name" value="alpha/beta hydrolase"/>
    <property type="match status" value="1"/>
</dbReference>
<organism evidence="3 4">
    <name type="scientific">Nocardia vinacea</name>
    <dbReference type="NCBI Taxonomy" id="96468"/>
    <lineage>
        <taxon>Bacteria</taxon>
        <taxon>Bacillati</taxon>
        <taxon>Actinomycetota</taxon>
        <taxon>Actinomycetes</taxon>
        <taxon>Mycobacteriales</taxon>
        <taxon>Nocardiaceae</taxon>
        <taxon>Nocardia</taxon>
    </lineage>
</organism>
<sequence length="323" mass="34526">MTIEGVTAKPSWQTRAITALLAARGQKQMLGSAEGIHAALEKRDRRVKAVRPPAFLRKAATVTRDDLDGWPVFRVTPTAGSTDVSVVFLHGGGFFAEIVRPHWSFVRELGAAIPAEVVVPIYPLIPHSSAADMVATTAAILARTIEQRGSGKTVVMGNSAGGLLALAAAHVLRDQGGPQLSRVVLISAWLDATLSDPALPELEQVDPLHQRPGMAEIARLYADGLDLRDPRVSPLFGAIEGLPPMTIFSGTHEMILPDARTLTRRAEAAGVPVDYHEGLGLPHNYALMPSPEGRAARKIIIDACRAPRHDLSAVTVDRDSAGR</sequence>
<proteinExistence type="predicted"/>
<dbReference type="EMBL" id="CP109441">
    <property type="protein sequence ID" value="WUV49697.1"/>
    <property type="molecule type" value="Genomic_DNA"/>
</dbReference>
<feature type="domain" description="Alpha/beta hydrolase fold-3" evidence="2">
    <location>
        <begin position="86"/>
        <end position="286"/>
    </location>
</feature>
<gene>
    <name evidence="3" type="ORF">OG563_16740</name>
</gene>
<dbReference type="SUPFAM" id="SSF53474">
    <property type="entry name" value="alpha/beta-Hydrolases"/>
    <property type="match status" value="1"/>
</dbReference>
<reference evidence="3" key="1">
    <citation type="submission" date="2022-10" db="EMBL/GenBank/DDBJ databases">
        <title>The complete genomes of actinobacterial strains from the NBC collection.</title>
        <authorList>
            <person name="Joergensen T.S."/>
            <person name="Alvarez Arevalo M."/>
            <person name="Sterndorff E.B."/>
            <person name="Faurdal D."/>
            <person name="Vuksanovic O."/>
            <person name="Mourched A.-S."/>
            <person name="Charusanti P."/>
            <person name="Shaw S."/>
            <person name="Blin K."/>
            <person name="Weber T."/>
        </authorList>
    </citation>
    <scope>NUCLEOTIDE SEQUENCE</scope>
    <source>
        <strain evidence="3">NBC_01482</strain>
    </source>
</reference>
<keyword evidence="4" id="KW-1185">Reference proteome</keyword>
<dbReference type="InterPro" id="IPR013094">
    <property type="entry name" value="AB_hydrolase_3"/>
</dbReference>
<dbReference type="InterPro" id="IPR050300">
    <property type="entry name" value="GDXG_lipolytic_enzyme"/>
</dbReference>
<dbReference type="InterPro" id="IPR029058">
    <property type="entry name" value="AB_hydrolase_fold"/>
</dbReference>
<evidence type="ECO:0000256" key="1">
    <source>
        <dbReference type="ARBA" id="ARBA00022801"/>
    </source>
</evidence>
<name>A0ABZ1Z2B4_9NOCA</name>